<dbReference type="AlphaFoldDB" id="A0A6A6HA45"/>
<comment type="catalytic activity">
    <reaction evidence="1">
        <text>Release of an N-terminal octapeptide as second stage of processing of some proteins imported into the mitochondrion.</text>
        <dbReference type="EC" id="3.4.24.59"/>
    </reaction>
</comment>
<dbReference type="PANTHER" id="PTHR11804:SF79">
    <property type="entry name" value="MITOCHONDRIAL INTERMEDIATE PEPTIDASE"/>
    <property type="match status" value="1"/>
</dbReference>
<dbReference type="GO" id="GO:0046872">
    <property type="term" value="F:metal ion binding"/>
    <property type="evidence" value="ECO:0007669"/>
    <property type="project" value="UniProtKB-UniRule"/>
</dbReference>
<evidence type="ECO:0000256" key="6">
    <source>
        <dbReference type="ARBA" id="ARBA00022670"/>
    </source>
</evidence>
<accession>A0A6A6HA45</accession>
<evidence type="ECO:0000256" key="14">
    <source>
        <dbReference type="ARBA" id="ARBA00032470"/>
    </source>
</evidence>
<evidence type="ECO:0000259" key="16">
    <source>
        <dbReference type="Pfam" id="PF01432"/>
    </source>
</evidence>
<keyword evidence="6 15" id="KW-0645">Protease</keyword>
<keyword evidence="7 15" id="KW-0479">Metal-binding</keyword>
<dbReference type="Proteomes" id="UP000800092">
    <property type="component" value="Unassembled WGS sequence"/>
</dbReference>
<evidence type="ECO:0000256" key="15">
    <source>
        <dbReference type="RuleBase" id="RU003435"/>
    </source>
</evidence>
<dbReference type="InterPro" id="IPR024077">
    <property type="entry name" value="Neurolysin/TOP_dom2"/>
</dbReference>
<dbReference type="InterPro" id="IPR024079">
    <property type="entry name" value="MetalloPept_cat_dom_sf"/>
</dbReference>
<comment type="cofactor">
    <cofactor evidence="15">
        <name>Zn(2+)</name>
        <dbReference type="ChEBI" id="CHEBI:29105"/>
    </cofactor>
    <text evidence="15">Binds 1 zinc ion.</text>
</comment>
<comment type="similarity">
    <text evidence="3 15">Belongs to the peptidase M3 family.</text>
</comment>
<evidence type="ECO:0000313" key="17">
    <source>
        <dbReference type="EMBL" id="KAF2234708.1"/>
    </source>
</evidence>
<dbReference type="EMBL" id="ML991796">
    <property type="protein sequence ID" value="KAF2234708.1"/>
    <property type="molecule type" value="Genomic_DNA"/>
</dbReference>
<dbReference type="CDD" id="cd06457">
    <property type="entry name" value="M3A_MIP"/>
    <property type="match status" value="1"/>
</dbReference>
<keyword evidence="9 15" id="KW-0862">Zinc</keyword>
<keyword evidence="18" id="KW-1185">Reference proteome</keyword>
<evidence type="ECO:0000256" key="5">
    <source>
        <dbReference type="ARBA" id="ARBA00018046"/>
    </source>
</evidence>
<evidence type="ECO:0000256" key="13">
    <source>
        <dbReference type="ARBA" id="ARBA00025208"/>
    </source>
</evidence>
<reference evidence="17" key="1">
    <citation type="journal article" date="2020" name="Stud. Mycol.">
        <title>101 Dothideomycetes genomes: a test case for predicting lifestyles and emergence of pathogens.</title>
        <authorList>
            <person name="Haridas S."/>
            <person name="Albert R."/>
            <person name="Binder M."/>
            <person name="Bloem J."/>
            <person name="Labutti K."/>
            <person name="Salamov A."/>
            <person name="Andreopoulos B."/>
            <person name="Baker S."/>
            <person name="Barry K."/>
            <person name="Bills G."/>
            <person name="Bluhm B."/>
            <person name="Cannon C."/>
            <person name="Castanera R."/>
            <person name="Culley D."/>
            <person name="Daum C."/>
            <person name="Ezra D."/>
            <person name="Gonzalez J."/>
            <person name="Henrissat B."/>
            <person name="Kuo A."/>
            <person name="Liang C."/>
            <person name="Lipzen A."/>
            <person name="Lutzoni F."/>
            <person name="Magnuson J."/>
            <person name="Mondo S."/>
            <person name="Nolan M."/>
            <person name="Ohm R."/>
            <person name="Pangilinan J."/>
            <person name="Park H.-J."/>
            <person name="Ramirez L."/>
            <person name="Alfaro M."/>
            <person name="Sun H."/>
            <person name="Tritt A."/>
            <person name="Yoshinaga Y."/>
            <person name="Zwiers L.-H."/>
            <person name="Turgeon B."/>
            <person name="Goodwin S."/>
            <person name="Spatafora J."/>
            <person name="Crous P."/>
            <person name="Grigoriev I."/>
        </authorList>
    </citation>
    <scope>NUCLEOTIDE SEQUENCE</scope>
    <source>
        <strain evidence="17">Tuck. ex Michener</strain>
    </source>
</reference>
<evidence type="ECO:0000313" key="18">
    <source>
        <dbReference type="Proteomes" id="UP000800092"/>
    </source>
</evidence>
<proteinExistence type="inferred from homology"/>
<dbReference type="OrthoDB" id="17530at2759"/>
<dbReference type="GO" id="GO:0005759">
    <property type="term" value="C:mitochondrial matrix"/>
    <property type="evidence" value="ECO:0007669"/>
    <property type="project" value="UniProtKB-SubCell"/>
</dbReference>
<dbReference type="Gene3D" id="3.40.390.10">
    <property type="entry name" value="Collagenase (Catalytic Domain)"/>
    <property type="match status" value="1"/>
</dbReference>
<dbReference type="SUPFAM" id="SSF55486">
    <property type="entry name" value="Metalloproteases ('zincins'), catalytic domain"/>
    <property type="match status" value="1"/>
</dbReference>
<dbReference type="InterPro" id="IPR001567">
    <property type="entry name" value="Pept_M3A_M3B_dom"/>
</dbReference>
<keyword evidence="11 15" id="KW-0482">Metalloprotease</keyword>
<dbReference type="EC" id="3.4.24.59" evidence="4"/>
<evidence type="ECO:0000256" key="3">
    <source>
        <dbReference type="ARBA" id="ARBA00006040"/>
    </source>
</evidence>
<gene>
    <name evidence="17" type="ORF">EV356DRAFT_576404</name>
</gene>
<name>A0A6A6HA45_VIRVR</name>
<dbReference type="Pfam" id="PF01432">
    <property type="entry name" value="Peptidase_M3"/>
    <property type="match status" value="1"/>
</dbReference>
<dbReference type="InterPro" id="IPR045090">
    <property type="entry name" value="Pept_M3A_M3B"/>
</dbReference>
<evidence type="ECO:0000256" key="8">
    <source>
        <dbReference type="ARBA" id="ARBA00022801"/>
    </source>
</evidence>
<protein>
    <recommendedName>
        <fullName evidence="5">Mitochondrial intermediate peptidase</fullName>
        <ecNumber evidence="4">3.4.24.59</ecNumber>
    </recommendedName>
    <alternativeName>
        <fullName evidence="14">Octapeptidyl aminopeptidase</fullName>
    </alternativeName>
</protein>
<feature type="domain" description="Peptidase M3A/M3B catalytic" evidence="16">
    <location>
        <begin position="288"/>
        <end position="786"/>
    </location>
</feature>
<evidence type="ECO:0000256" key="9">
    <source>
        <dbReference type="ARBA" id="ARBA00022833"/>
    </source>
</evidence>
<dbReference type="InterPro" id="IPR033851">
    <property type="entry name" value="M3A_MIP"/>
</dbReference>
<comment type="subcellular location">
    <subcellularLocation>
        <location evidence="2">Mitochondrion matrix</location>
    </subcellularLocation>
</comment>
<organism evidence="17 18">
    <name type="scientific">Viridothelium virens</name>
    <name type="common">Speckled blister lichen</name>
    <name type="synonym">Trypethelium virens</name>
    <dbReference type="NCBI Taxonomy" id="1048519"/>
    <lineage>
        <taxon>Eukaryota</taxon>
        <taxon>Fungi</taxon>
        <taxon>Dikarya</taxon>
        <taxon>Ascomycota</taxon>
        <taxon>Pezizomycotina</taxon>
        <taxon>Dothideomycetes</taxon>
        <taxon>Dothideomycetes incertae sedis</taxon>
        <taxon>Trypetheliales</taxon>
        <taxon>Trypetheliaceae</taxon>
        <taxon>Viridothelium</taxon>
    </lineage>
</organism>
<comment type="function">
    <text evidence="13">Cleaves proteins, imported into the mitochondrion, to their mature size. While most mitochondrial precursor proteins are processed to the mature form in one step by mitochondrial processing peptidase (MPP), the sequential cleavage by MIP of an octapeptide after initial processing by MPP is a required step for a subgroup of nuclear-encoded precursor proteins destined for the matrix or the inner membrane.</text>
</comment>
<keyword evidence="10" id="KW-0809">Transit peptide</keyword>
<dbReference type="PANTHER" id="PTHR11804">
    <property type="entry name" value="PROTEASE M3 THIMET OLIGOPEPTIDASE-RELATED"/>
    <property type="match status" value="1"/>
</dbReference>
<evidence type="ECO:0000256" key="2">
    <source>
        <dbReference type="ARBA" id="ARBA00004305"/>
    </source>
</evidence>
<dbReference type="GO" id="GO:0006627">
    <property type="term" value="P:protein processing involved in protein targeting to mitochondrion"/>
    <property type="evidence" value="ECO:0007669"/>
    <property type="project" value="TreeGrafter"/>
</dbReference>
<evidence type="ECO:0000256" key="4">
    <source>
        <dbReference type="ARBA" id="ARBA00012441"/>
    </source>
</evidence>
<dbReference type="GO" id="GO:0006518">
    <property type="term" value="P:peptide metabolic process"/>
    <property type="evidence" value="ECO:0007669"/>
    <property type="project" value="TreeGrafter"/>
</dbReference>
<dbReference type="GO" id="GO:0004222">
    <property type="term" value="F:metalloendopeptidase activity"/>
    <property type="evidence" value="ECO:0007669"/>
    <property type="project" value="UniProtKB-EC"/>
</dbReference>
<dbReference type="Gene3D" id="1.10.1370.10">
    <property type="entry name" value="Neurolysin, domain 3"/>
    <property type="match status" value="1"/>
</dbReference>
<evidence type="ECO:0000256" key="7">
    <source>
        <dbReference type="ARBA" id="ARBA00022723"/>
    </source>
</evidence>
<evidence type="ECO:0000256" key="12">
    <source>
        <dbReference type="ARBA" id="ARBA00023128"/>
    </source>
</evidence>
<keyword evidence="12" id="KW-0496">Mitochondrion</keyword>
<keyword evidence="8 15" id="KW-0378">Hydrolase</keyword>
<evidence type="ECO:0000256" key="11">
    <source>
        <dbReference type="ARBA" id="ARBA00023049"/>
    </source>
</evidence>
<sequence length="795" mass="88843">MLKRLQRPAWICTRCLKTQQKRCKIGVVEAAATAQRLLVPFANHSSPNASNDDRTLRMIFDSQPFWKEFSQRTRLQNVKSKGLFQNRYLTRPEGFQEFAANTLQKCRRIVAKVLAASTADDFKNMSRNLDRLSDLLCRVIDLSDFVRSTHPDPRIQAAASQAYGQMFEYMNVLNTTTGLNDQLKKAMSMPEVTQSWTGEENIVAQILAKDFSRSAIDLPESSRQKFVELSSEIAEVGTEFVDSMAPAKSYLDFPSSRLKGMDPTVVRQLTKWGTVTLPTVGTPATMALRNVEDPDARREIYMASRTASKGSIAQMEKLVKTRAELAHVSGYDTFAHMALSDKMAKTPDAVNRFLEALVADNRPRVKEELLDLLELKKADAHNNNFPTELNAWDRDYYKTQLLSSLRSKARTPDRLSAYFSLGTVMQGLSRLFYRVYGIRLVPHETPPGETWNDDVRRLDVIDENDGHIAVVYCDLFARPGKAPNPAHFTLRCSRLISTSEIDESSPPPAPFSSPAEAANDGMATTVDRHTGSLYQLPTIALICDFQTHSLSSALFSSGFSPANPRPTLLTFTEVRTLFHEMGHALHSILGRTTLQNVSGTRCATDFAELPSILMENFATAPQSLALFARHWETDAELPYALVEDRLRVEKRMEAAETEAQIVLAALDQAYHGVGRVGDGWDSTRVYLDVVNRWASVPEPQGTAWQGFFGHLFGYGATYYAYLFDRAIAGRVWQEVFGAGEKAVERSAGQRMREEVLMWGGGRDGWRCVAGVLGRPELAEGGEAAMEEVGRWGVED</sequence>
<evidence type="ECO:0000256" key="10">
    <source>
        <dbReference type="ARBA" id="ARBA00022946"/>
    </source>
</evidence>
<evidence type="ECO:0000256" key="1">
    <source>
        <dbReference type="ARBA" id="ARBA00000436"/>
    </source>
</evidence>